<reference evidence="2" key="1">
    <citation type="journal article" date="2021" name="Proc. Natl. Acad. Sci. U.S.A.">
        <title>A Catalog of Tens of Thousands of Viruses from Human Metagenomes Reveals Hidden Associations with Chronic Diseases.</title>
        <authorList>
            <person name="Tisza M.J."/>
            <person name="Buck C.B."/>
        </authorList>
    </citation>
    <scope>NUCLEOTIDE SEQUENCE</scope>
    <source>
        <strain evidence="2">Ctz6O13</strain>
    </source>
</reference>
<protein>
    <submittedName>
        <fullName evidence="2">Uncharacterized protein</fullName>
    </submittedName>
</protein>
<name>A0A8S5TKD2_9CAUD</name>
<accession>A0A8S5TKD2</accession>
<proteinExistence type="predicted"/>
<evidence type="ECO:0000256" key="1">
    <source>
        <dbReference type="SAM" id="MobiDB-lite"/>
    </source>
</evidence>
<feature type="region of interest" description="Disordered" evidence="1">
    <location>
        <begin position="70"/>
        <end position="91"/>
    </location>
</feature>
<sequence length="91" mass="10340">MTEQELELLIQLREKLGEVQKVTQEWLKEENFNKLDDLNKDLVATQASSIHTLAGIVSMRVGLNIAGLRDNMEKNVESNSSETHEEKTAEE</sequence>
<evidence type="ECO:0000313" key="2">
    <source>
        <dbReference type="EMBL" id="DAF63758.1"/>
    </source>
</evidence>
<organism evidence="2">
    <name type="scientific">Podoviridae sp. ctz6O13</name>
    <dbReference type="NCBI Taxonomy" id="2827757"/>
    <lineage>
        <taxon>Viruses</taxon>
        <taxon>Duplodnaviria</taxon>
        <taxon>Heunggongvirae</taxon>
        <taxon>Uroviricota</taxon>
        <taxon>Caudoviricetes</taxon>
    </lineage>
</organism>
<dbReference type="EMBL" id="BK032843">
    <property type="protein sequence ID" value="DAF63758.1"/>
    <property type="molecule type" value="Genomic_DNA"/>
</dbReference>